<feature type="compositionally biased region" description="Polar residues" evidence="2">
    <location>
        <begin position="112"/>
        <end position="128"/>
    </location>
</feature>
<feature type="coiled-coil region" evidence="1">
    <location>
        <begin position="11"/>
        <end position="77"/>
    </location>
</feature>
<feature type="region of interest" description="Disordered" evidence="2">
    <location>
        <begin position="102"/>
        <end position="128"/>
    </location>
</feature>
<accession>A0A7S4DN93</accession>
<proteinExistence type="predicted"/>
<keyword evidence="1" id="KW-0175">Coiled coil</keyword>
<protein>
    <submittedName>
        <fullName evidence="3">Uncharacterized protein</fullName>
    </submittedName>
</protein>
<evidence type="ECO:0000256" key="1">
    <source>
        <dbReference type="SAM" id="Coils"/>
    </source>
</evidence>
<evidence type="ECO:0000256" key="2">
    <source>
        <dbReference type="SAM" id="MobiDB-lite"/>
    </source>
</evidence>
<dbReference type="EMBL" id="HBIV01015387">
    <property type="protein sequence ID" value="CAE0659652.1"/>
    <property type="molecule type" value="Transcribed_RNA"/>
</dbReference>
<gene>
    <name evidence="3" type="ORF">LGLO00237_LOCUS11228</name>
</gene>
<organism evidence="3">
    <name type="scientific">Lotharella globosa</name>
    <dbReference type="NCBI Taxonomy" id="91324"/>
    <lineage>
        <taxon>Eukaryota</taxon>
        <taxon>Sar</taxon>
        <taxon>Rhizaria</taxon>
        <taxon>Cercozoa</taxon>
        <taxon>Chlorarachniophyceae</taxon>
        <taxon>Lotharella</taxon>
    </lineage>
</organism>
<name>A0A7S4DN93_9EUKA</name>
<evidence type="ECO:0000313" key="3">
    <source>
        <dbReference type="EMBL" id="CAE0659652.1"/>
    </source>
</evidence>
<reference evidence="3" key="1">
    <citation type="submission" date="2021-01" db="EMBL/GenBank/DDBJ databases">
        <authorList>
            <person name="Corre E."/>
            <person name="Pelletier E."/>
            <person name="Niang G."/>
            <person name="Scheremetjew M."/>
            <person name="Finn R."/>
            <person name="Kale V."/>
            <person name="Holt S."/>
            <person name="Cochrane G."/>
            <person name="Meng A."/>
            <person name="Brown T."/>
            <person name="Cohen L."/>
        </authorList>
    </citation>
    <scope>NUCLEOTIDE SEQUENCE</scope>
    <source>
        <strain evidence="3">CCCM811</strain>
    </source>
</reference>
<dbReference type="AlphaFoldDB" id="A0A7S4DN93"/>
<sequence>MIFVPKIMMVREKHSEKSQKAEDILFNLRREARDCKPQNHHAFMDVPSAKDSKEKQIQELRRKLKFYESRFNESSEAVSMGSSLCVKKGTFNSPQLSVKHLLDSKKCRNPSPRLSMSKPLSKSASARV</sequence>